<keyword evidence="11" id="KW-1185">Reference proteome</keyword>
<comment type="subcellular location">
    <subcellularLocation>
        <location evidence="1">Cell membrane</location>
        <topology evidence="1">Multi-pass membrane protein</topology>
    </subcellularLocation>
</comment>
<feature type="transmembrane region" description="Helical" evidence="8">
    <location>
        <begin position="271"/>
        <end position="293"/>
    </location>
</feature>
<dbReference type="GO" id="GO:0009103">
    <property type="term" value="P:lipopolysaccharide biosynthetic process"/>
    <property type="evidence" value="ECO:0007669"/>
    <property type="project" value="TreeGrafter"/>
</dbReference>
<evidence type="ECO:0000256" key="6">
    <source>
        <dbReference type="ARBA" id="ARBA00022989"/>
    </source>
</evidence>
<dbReference type="PANTHER" id="PTHR33908:SF3">
    <property type="entry name" value="UNDECAPRENYL PHOSPHATE-ALPHA-4-AMINO-4-DEOXY-L-ARABINOSE ARABINOSYL TRANSFERASE"/>
    <property type="match status" value="1"/>
</dbReference>
<feature type="transmembrane region" description="Helical" evidence="8">
    <location>
        <begin position="330"/>
        <end position="350"/>
    </location>
</feature>
<evidence type="ECO:0000256" key="7">
    <source>
        <dbReference type="ARBA" id="ARBA00023136"/>
    </source>
</evidence>
<evidence type="ECO:0000256" key="2">
    <source>
        <dbReference type="ARBA" id="ARBA00022475"/>
    </source>
</evidence>
<dbReference type="AlphaFoldDB" id="A0A512M1X4"/>
<dbReference type="GO" id="GO:0010041">
    <property type="term" value="P:response to iron(III) ion"/>
    <property type="evidence" value="ECO:0007669"/>
    <property type="project" value="TreeGrafter"/>
</dbReference>
<feature type="transmembrane region" description="Helical" evidence="8">
    <location>
        <begin position="305"/>
        <end position="323"/>
    </location>
</feature>
<feature type="domain" description="Glycosyltransferase RgtA/B/C/D-like" evidence="9">
    <location>
        <begin position="89"/>
        <end position="230"/>
    </location>
</feature>
<comment type="caution">
    <text evidence="10">The sequence shown here is derived from an EMBL/GenBank/DDBJ whole genome shotgun (WGS) entry which is preliminary data.</text>
</comment>
<feature type="transmembrane region" description="Helical" evidence="8">
    <location>
        <begin position="165"/>
        <end position="186"/>
    </location>
</feature>
<keyword evidence="6 8" id="KW-1133">Transmembrane helix</keyword>
<evidence type="ECO:0000256" key="1">
    <source>
        <dbReference type="ARBA" id="ARBA00004651"/>
    </source>
</evidence>
<evidence type="ECO:0000256" key="5">
    <source>
        <dbReference type="ARBA" id="ARBA00022692"/>
    </source>
</evidence>
<evidence type="ECO:0000313" key="10">
    <source>
        <dbReference type="EMBL" id="GEP40735.1"/>
    </source>
</evidence>
<dbReference type="Proteomes" id="UP000321577">
    <property type="component" value="Unassembled WGS sequence"/>
</dbReference>
<dbReference type="PANTHER" id="PTHR33908">
    <property type="entry name" value="MANNOSYLTRANSFERASE YKCB-RELATED"/>
    <property type="match status" value="1"/>
</dbReference>
<proteinExistence type="predicted"/>
<accession>A0A512M1X4</accession>
<dbReference type="EMBL" id="BKAG01000001">
    <property type="protein sequence ID" value="GEP40735.1"/>
    <property type="molecule type" value="Genomic_DNA"/>
</dbReference>
<feature type="transmembrane region" description="Helical" evidence="8">
    <location>
        <begin position="356"/>
        <end position="377"/>
    </location>
</feature>
<dbReference type="GO" id="GO:0016763">
    <property type="term" value="F:pentosyltransferase activity"/>
    <property type="evidence" value="ECO:0007669"/>
    <property type="project" value="TreeGrafter"/>
</dbReference>
<organism evidence="10 11">
    <name type="scientific">Brevifollis gellanilyticus</name>
    <dbReference type="NCBI Taxonomy" id="748831"/>
    <lineage>
        <taxon>Bacteria</taxon>
        <taxon>Pseudomonadati</taxon>
        <taxon>Verrucomicrobiota</taxon>
        <taxon>Verrucomicrobiia</taxon>
        <taxon>Verrucomicrobiales</taxon>
        <taxon>Verrucomicrobiaceae</taxon>
    </lineage>
</organism>
<evidence type="ECO:0000313" key="11">
    <source>
        <dbReference type="Proteomes" id="UP000321577"/>
    </source>
</evidence>
<feature type="transmembrane region" description="Helical" evidence="8">
    <location>
        <begin position="222"/>
        <end position="242"/>
    </location>
</feature>
<feature type="transmembrane region" description="Helical" evidence="8">
    <location>
        <begin position="141"/>
        <end position="159"/>
    </location>
</feature>
<dbReference type="InterPro" id="IPR050297">
    <property type="entry name" value="LipidA_mod_glycosyltrf_83"/>
</dbReference>
<keyword evidence="4" id="KW-0808">Transferase</keyword>
<evidence type="ECO:0000256" key="8">
    <source>
        <dbReference type="SAM" id="Phobius"/>
    </source>
</evidence>
<keyword evidence="5 8" id="KW-0812">Transmembrane</keyword>
<dbReference type="InterPro" id="IPR038731">
    <property type="entry name" value="RgtA/B/C-like"/>
</dbReference>
<gene>
    <name evidence="10" type="ORF">BGE01nite_00260</name>
</gene>
<name>A0A512M1X4_9BACT</name>
<sequence>MPLVAALTGCPQPVMVVTNNLRFKTSPRWPIRDLLRLWPWVLPFMLLFLLGTRGLNEPDEGRYAEIAREMIEDGDWLVPHLNGFAHMQKPPLIYWFTAASFRCFGLNEWAARLPSALAAMGSVWMTFFITRRLWGHHRAHVAAIMLMSSLGLFALGRLLTPDMVMCFWILASIAALVHGRAWLFFIAMGLGFLTKGPMALVVPLSAALGWRFAGGLRPGWPWFRGLLLTLGLGLSWFVVVCLRDPQLLHYYLHDELLKRVASHSHGRKQPWWFFIPVLLVALMPWTFCSPRVIRQAWRRLRTGTWLARHGLLAGWVLPPLLVLSMSGSKLPTYALPLLPALVILFCPPLVDVYRLWKIGSTAVALWITVLLASTLMNDLLGRQASVRDLALNLEQRLEAKPGEVFLCGTRAHGIEFYLRQRVGITLGEADMMLPPSTPASALLHDHPQDCLHDYADKQAYGLMLDDCFKKHFAPAGWVASERVGDYVLAVHERPVMTASAKSPPTR</sequence>
<keyword evidence="7 8" id="KW-0472">Membrane</keyword>
<reference evidence="10 11" key="1">
    <citation type="submission" date="2019-07" db="EMBL/GenBank/DDBJ databases">
        <title>Whole genome shotgun sequence of Brevifollis gellanilyticus NBRC 108608.</title>
        <authorList>
            <person name="Hosoyama A."/>
            <person name="Uohara A."/>
            <person name="Ohji S."/>
            <person name="Ichikawa N."/>
        </authorList>
    </citation>
    <scope>NUCLEOTIDE SEQUENCE [LARGE SCALE GENOMIC DNA]</scope>
    <source>
        <strain evidence="10 11">NBRC 108608</strain>
    </source>
</reference>
<evidence type="ECO:0000256" key="4">
    <source>
        <dbReference type="ARBA" id="ARBA00022679"/>
    </source>
</evidence>
<evidence type="ECO:0000256" key="3">
    <source>
        <dbReference type="ARBA" id="ARBA00022676"/>
    </source>
</evidence>
<dbReference type="Pfam" id="PF13231">
    <property type="entry name" value="PMT_2"/>
    <property type="match status" value="1"/>
</dbReference>
<feature type="transmembrane region" description="Helical" evidence="8">
    <location>
        <begin position="198"/>
        <end position="216"/>
    </location>
</feature>
<evidence type="ECO:0000259" key="9">
    <source>
        <dbReference type="Pfam" id="PF13231"/>
    </source>
</evidence>
<protein>
    <recommendedName>
        <fullName evidence="9">Glycosyltransferase RgtA/B/C/D-like domain-containing protein</fullName>
    </recommendedName>
</protein>
<keyword evidence="3" id="KW-0328">Glycosyltransferase</keyword>
<keyword evidence="2" id="KW-1003">Cell membrane</keyword>
<dbReference type="GO" id="GO:0005886">
    <property type="term" value="C:plasma membrane"/>
    <property type="evidence" value="ECO:0007669"/>
    <property type="project" value="UniProtKB-SubCell"/>
</dbReference>